<protein>
    <submittedName>
        <fullName evidence="1">Glycosyltransferase</fullName>
    </submittedName>
</protein>
<dbReference type="RefSeq" id="WP_191076143.1">
    <property type="nucleotide sequence ID" value="NZ_JACTAG010000002.1"/>
</dbReference>
<reference evidence="1" key="1">
    <citation type="submission" date="2020-08" db="EMBL/GenBank/DDBJ databases">
        <title>Sulfitobacter aestuariivivens sp. nov., isolated from a tidal flat.</title>
        <authorList>
            <person name="Park S."/>
            <person name="Yoon J.-H."/>
        </authorList>
    </citation>
    <scope>NUCLEOTIDE SEQUENCE</scope>
    <source>
        <strain evidence="1">TSTF-M16</strain>
    </source>
</reference>
<dbReference type="Gene3D" id="3.40.50.2000">
    <property type="entry name" value="Glycogen Phosphorylase B"/>
    <property type="match status" value="1"/>
</dbReference>
<proteinExistence type="predicted"/>
<organism evidence="1 2">
    <name type="scientific">Sulfitobacter aestuariivivens</name>
    <dbReference type="NCBI Taxonomy" id="2766981"/>
    <lineage>
        <taxon>Bacteria</taxon>
        <taxon>Pseudomonadati</taxon>
        <taxon>Pseudomonadota</taxon>
        <taxon>Alphaproteobacteria</taxon>
        <taxon>Rhodobacterales</taxon>
        <taxon>Roseobacteraceae</taxon>
        <taxon>Sulfitobacter</taxon>
    </lineage>
</organism>
<dbReference type="Proteomes" id="UP000635142">
    <property type="component" value="Unassembled WGS sequence"/>
</dbReference>
<name>A0A927D4T3_9RHOB</name>
<dbReference type="Pfam" id="PF13692">
    <property type="entry name" value="Glyco_trans_1_4"/>
    <property type="match status" value="1"/>
</dbReference>
<dbReference type="SUPFAM" id="SSF53756">
    <property type="entry name" value="UDP-Glycosyltransferase/glycogen phosphorylase"/>
    <property type="match status" value="1"/>
</dbReference>
<gene>
    <name evidence="1" type="ORF">H9Q16_14535</name>
</gene>
<comment type="caution">
    <text evidence="1">The sequence shown here is derived from an EMBL/GenBank/DDBJ whole genome shotgun (WGS) entry which is preliminary data.</text>
</comment>
<evidence type="ECO:0000313" key="2">
    <source>
        <dbReference type="Proteomes" id="UP000635142"/>
    </source>
</evidence>
<accession>A0A927D4T3</accession>
<dbReference type="EMBL" id="JACTAG010000002">
    <property type="protein sequence ID" value="MBD3665148.1"/>
    <property type="molecule type" value="Genomic_DNA"/>
</dbReference>
<sequence length="437" mass="48301">MARFFRLALIKRFFSTVREEGAAVAFGKARTFVGMRLRNIAPSALGFSGTPGPARDEVYLHGIWQTLAREQAFHISGAPALLSNRRRIGLIGDLNLPQCRKYRVEQLSDFWQARDVDFDYAHYQDVPRAARVLQQATHLMEYRLQSTQVTEMLRYEARRLRLPVLYDLDDPLFSVSAYETYGNMKAVDPGLKAHFLSEAPKYLTMMNGADLLTVSTPGMAEHTRLYTQRPVFVRRNFADAETLDTGAAAMAARDTDDGLFRVAFASGSQGHEVDLAEIIEPLTAFITADSNRRLLVIGHFDQKHLPEALVDQVESVSFSTYPKYAAALARADCAVMPLSDDIFNQCKSAVRVIDAASVGVPSIVGTVGDLKNVVRDGETGFVASDKADWATALETLGRDAALARQMGQAASRDLEETWVGSDSAHIVSSEVLEWVKG</sequence>
<evidence type="ECO:0000313" key="1">
    <source>
        <dbReference type="EMBL" id="MBD3665148.1"/>
    </source>
</evidence>
<dbReference type="AlphaFoldDB" id="A0A927D4T3"/>
<keyword evidence="2" id="KW-1185">Reference proteome</keyword>